<proteinExistence type="predicted"/>
<protein>
    <submittedName>
        <fullName evidence="1">RCG57924</fullName>
    </submittedName>
</protein>
<name>A6J4D0_RAT</name>
<accession>A6J4D0</accession>
<evidence type="ECO:0000313" key="2">
    <source>
        <dbReference type="Proteomes" id="UP000234681"/>
    </source>
</evidence>
<gene>
    <name evidence="1" type="ORF">rCG_57924</name>
</gene>
<organism evidence="1 2">
    <name type="scientific">Rattus norvegicus</name>
    <name type="common">Rat</name>
    <dbReference type="NCBI Taxonomy" id="10116"/>
    <lineage>
        <taxon>Eukaryota</taxon>
        <taxon>Metazoa</taxon>
        <taxon>Chordata</taxon>
        <taxon>Craniata</taxon>
        <taxon>Vertebrata</taxon>
        <taxon>Euteleostomi</taxon>
        <taxon>Mammalia</taxon>
        <taxon>Eutheria</taxon>
        <taxon>Euarchontoglires</taxon>
        <taxon>Glires</taxon>
        <taxon>Rodentia</taxon>
        <taxon>Myomorpha</taxon>
        <taxon>Muroidea</taxon>
        <taxon>Muridae</taxon>
        <taxon>Murinae</taxon>
        <taxon>Rattus</taxon>
    </lineage>
</organism>
<reference evidence="2" key="1">
    <citation type="submission" date="2005-09" db="EMBL/GenBank/DDBJ databases">
        <authorList>
            <person name="Mural R.J."/>
            <person name="Li P.W."/>
            <person name="Adams M.D."/>
            <person name="Amanatides P.G."/>
            <person name="Baden-Tillson H."/>
            <person name="Barnstead M."/>
            <person name="Chin S.H."/>
            <person name="Dew I."/>
            <person name="Evans C.A."/>
            <person name="Ferriera S."/>
            <person name="Flanigan M."/>
            <person name="Fosler C."/>
            <person name="Glodek A."/>
            <person name="Gu Z."/>
            <person name="Holt R.A."/>
            <person name="Jennings D."/>
            <person name="Kraft C.L."/>
            <person name="Lu F."/>
            <person name="Nguyen T."/>
            <person name="Nusskern D.R."/>
            <person name="Pfannkoch C.M."/>
            <person name="Sitter C."/>
            <person name="Sutton G.G."/>
            <person name="Venter J.C."/>
            <person name="Wang Z."/>
            <person name="Woodage T."/>
            <person name="Zheng X.H."/>
            <person name="Zhong F."/>
        </authorList>
    </citation>
    <scope>NUCLEOTIDE SEQUENCE [LARGE SCALE GENOMIC DNA]</scope>
    <source>
        <strain>BN</strain>
        <strain evidence="2">Sprague-Dawley</strain>
    </source>
</reference>
<sequence>MLRIVHRSWRRQKGTKSFVSISLKTWNSPRLLKSESFGAVILSLTTHLILTARSTKMKENQKHVYFITRLSQCLQNHPKPWLNSDLYF</sequence>
<dbReference type="EMBL" id="CH473975">
    <property type="protein sequence ID" value="EDL95453.1"/>
    <property type="molecule type" value="Genomic_DNA"/>
</dbReference>
<evidence type="ECO:0000313" key="1">
    <source>
        <dbReference type="EMBL" id="EDL95453.1"/>
    </source>
</evidence>
<dbReference type="Proteomes" id="UP000234681">
    <property type="component" value="Chromosome 8"/>
</dbReference>
<dbReference type="AlphaFoldDB" id="A6J4D0"/>